<dbReference type="OrthoDB" id="9814399at2"/>
<name>A0A2T0WJY2_9BACT</name>
<evidence type="ECO:0000256" key="1">
    <source>
        <dbReference type="SAM" id="SignalP"/>
    </source>
</evidence>
<feature type="chain" id="PRO_5015591030" evidence="1">
    <location>
        <begin position="23"/>
        <end position="145"/>
    </location>
</feature>
<dbReference type="PANTHER" id="PTHR36919">
    <property type="entry name" value="BLR1215 PROTEIN"/>
    <property type="match status" value="1"/>
</dbReference>
<gene>
    <name evidence="3" type="ORF">CLW00_10743</name>
</gene>
<reference evidence="3 4" key="1">
    <citation type="submission" date="2018-03" db="EMBL/GenBank/DDBJ databases">
        <title>Genomic Encyclopedia of Archaeal and Bacterial Type Strains, Phase II (KMG-II): from individual species to whole genera.</title>
        <authorList>
            <person name="Goeker M."/>
        </authorList>
    </citation>
    <scope>NUCLEOTIDE SEQUENCE [LARGE SCALE GENOMIC DNA]</scope>
    <source>
        <strain evidence="3 4">DSM 27929</strain>
    </source>
</reference>
<comment type="caution">
    <text evidence="3">The sequence shown here is derived from an EMBL/GenBank/DDBJ whole genome shotgun (WGS) entry which is preliminary data.</text>
</comment>
<evidence type="ECO:0000259" key="2">
    <source>
        <dbReference type="Pfam" id="PF09917"/>
    </source>
</evidence>
<dbReference type="Gene3D" id="2.40.128.520">
    <property type="match status" value="1"/>
</dbReference>
<dbReference type="InterPro" id="IPR019223">
    <property type="entry name" value="DUF2147"/>
</dbReference>
<keyword evidence="1" id="KW-0732">Signal</keyword>
<accession>A0A2T0WJY2</accession>
<protein>
    <submittedName>
        <fullName evidence="3">Uncharacterized protein (DUF2147 family)</fullName>
    </submittedName>
</protein>
<feature type="signal peptide" evidence="1">
    <location>
        <begin position="1"/>
        <end position="22"/>
    </location>
</feature>
<feature type="domain" description="DUF2147" evidence="2">
    <location>
        <begin position="30"/>
        <end position="143"/>
    </location>
</feature>
<dbReference type="PANTHER" id="PTHR36919:SF2">
    <property type="entry name" value="BLL6627 PROTEIN"/>
    <property type="match status" value="1"/>
</dbReference>
<sequence length="145" mass="16710">MKKILMSLCFGFFLMLSSTISAQDADAILGEWYTTEKDARIEIFKDQNKYHGRIIWMDEPEIDGKPVLDENNVDKSKKGRPIMGMRLLNDFKFNNGKWDDGTIYDPRDGKTYSCTLKKKNDNTLEVRGYVGVSLIGKTVEWTKVK</sequence>
<dbReference type="RefSeq" id="WP_106134006.1">
    <property type="nucleotide sequence ID" value="NZ_PVTR01000007.1"/>
</dbReference>
<dbReference type="EMBL" id="PVTR01000007">
    <property type="protein sequence ID" value="PRY86975.1"/>
    <property type="molecule type" value="Genomic_DNA"/>
</dbReference>
<keyword evidence="4" id="KW-1185">Reference proteome</keyword>
<dbReference type="Proteomes" id="UP000238157">
    <property type="component" value="Unassembled WGS sequence"/>
</dbReference>
<proteinExistence type="predicted"/>
<dbReference type="AlphaFoldDB" id="A0A2T0WJY2"/>
<organism evidence="3 4">
    <name type="scientific">Mongoliibacter ruber</name>
    <dbReference type="NCBI Taxonomy" id="1750599"/>
    <lineage>
        <taxon>Bacteria</taxon>
        <taxon>Pseudomonadati</taxon>
        <taxon>Bacteroidota</taxon>
        <taxon>Cytophagia</taxon>
        <taxon>Cytophagales</taxon>
        <taxon>Cyclobacteriaceae</taxon>
        <taxon>Mongoliibacter</taxon>
    </lineage>
</organism>
<evidence type="ECO:0000313" key="4">
    <source>
        <dbReference type="Proteomes" id="UP000238157"/>
    </source>
</evidence>
<dbReference type="Pfam" id="PF09917">
    <property type="entry name" value="DUF2147"/>
    <property type="match status" value="1"/>
</dbReference>
<evidence type="ECO:0000313" key="3">
    <source>
        <dbReference type="EMBL" id="PRY86975.1"/>
    </source>
</evidence>